<dbReference type="InterPro" id="IPR009057">
    <property type="entry name" value="Homeodomain-like_sf"/>
</dbReference>
<evidence type="ECO:0000259" key="5">
    <source>
        <dbReference type="PROSITE" id="PS50977"/>
    </source>
</evidence>
<dbReference type="Gene3D" id="1.10.10.60">
    <property type="entry name" value="Homeodomain-like"/>
    <property type="match status" value="1"/>
</dbReference>
<keyword evidence="3" id="KW-0804">Transcription</keyword>
<accession>A0A6I8LR28</accession>
<evidence type="ECO:0000256" key="2">
    <source>
        <dbReference type="ARBA" id="ARBA00023125"/>
    </source>
</evidence>
<dbReference type="Gene3D" id="1.10.357.10">
    <property type="entry name" value="Tetracycline Repressor, domain 2"/>
    <property type="match status" value="1"/>
</dbReference>
<dbReference type="EMBL" id="CABVGP010000002">
    <property type="protein sequence ID" value="VVJ19552.1"/>
    <property type="molecule type" value="Genomic_DNA"/>
</dbReference>
<dbReference type="SUPFAM" id="SSF46689">
    <property type="entry name" value="Homeodomain-like"/>
    <property type="match status" value="1"/>
</dbReference>
<reference evidence="6 7" key="1">
    <citation type="submission" date="2019-09" db="EMBL/GenBank/DDBJ databases">
        <authorList>
            <person name="Leyn A S."/>
        </authorList>
    </citation>
    <scope>NUCLEOTIDE SEQUENCE [LARGE SCALE GENOMIC DNA]</scope>
    <source>
        <strain evidence="6">AA231_1</strain>
    </source>
</reference>
<feature type="DNA-binding region" description="H-T-H motif" evidence="4">
    <location>
        <begin position="35"/>
        <end position="54"/>
    </location>
</feature>
<dbReference type="GO" id="GO:0003700">
    <property type="term" value="F:DNA-binding transcription factor activity"/>
    <property type="evidence" value="ECO:0007669"/>
    <property type="project" value="TreeGrafter"/>
</dbReference>
<dbReference type="Pfam" id="PF17754">
    <property type="entry name" value="TetR_C_14"/>
    <property type="match status" value="1"/>
</dbReference>
<protein>
    <submittedName>
        <fullName evidence="6">Transcriptional regulator</fullName>
    </submittedName>
</protein>
<dbReference type="Pfam" id="PF00440">
    <property type="entry name" value="TetR_N"/>
    <property type="match status" value="1"/>
</dbReference>
<dbReference type="PROSITE" id="PS50977">
    <property type="entry name" value="HTH_TETR_2"/>
    <property type="match status" value="1"/>
</dbReference>
<proteinExistence type="predicted"/>
<dbReference type="Proteomes" id="UP000399805">
    <property type="component" value="Unassembled WGS sequence"/>
</dbReference>
<dbReference type="InterPro" id="IPR023772">
    <property type="entry name" value="DNA-bd_HTH_TetR-type_CS"/>
</dbReference>
<dbReference type="InterPro" id="IPR050109">
    <property type="entry name" value="HTH-type_TetR-like_transc_reg"/>
</dbReference>
<organism evidence="6 7">
    <name type="scientific">Amycolatopsis camponoti</name>
    <dbReference type="NCBI Taxonomy" id="2606593"/>
    <lineage>
        <taxon>Bacteria</taxon>
        <taxon>Bacillati</taxon>
        <taxon>Actinomycetota</taxon>
        <taxon>Actinomycetes</taxon>
        <taxon>Pseudonocardiales</taxon>
        <taxon>Pseudonocardiaceae</taxon>
        <taxon>Amycolatopsis</taxon>
    </lineage>
</organism>
<evidence type="ECO:0000256" key="4">
    <source>
        <dbReference type="PROSITE-ProRule" id="PRU00335"/>
    </source>
</evidence>
<dbReference type="PANTHER" id="PTHR30055">
    <property type="entry name" value="HTH-TYPE TRANSCRIPTIONAL REGULATOR RUTR"/>
    <property type="match status" value="1"/>
</dbReference>
<keyword evidence="7" id="KW-1185">Reference proteome</keyword>
<evidence type="ECO:0000313" key="6">
    <source>
        <dbReference type="EMBL" id="VVJ19552.1"/>
    </source>
</evidence>
<name>A0A6I8LR28_9PSEU</name>
<evidence type="ECO:0000256" key="1">
    <source>
        <dbReference type="ARBA" id="ARBA00023015"/>
    </source>
</evidence>
<dbReference type="RefSeq" id="WP_155544798.1">
    <property type="nucleotide sequence ID" value="NZ_CABVGP010000002.1"/>
</dbReference>
<dbReference type="InterPro" id="IPR001647">
    <property type="entry name" value="HTH_TetR"/>
</dbReference>
<dbReference type="AlphaFoldDB" id="A0A6I8LR28"/>
<evidence type="ECO:0000256" key="3">
    <source>
        <dbReference type="ARBA" id="ARBA00023163"/>
    </source>
</evidence>
<dbReference type="PANTHER" id="PTHR30055:SF238">
    <property type="entry name" value="MYCOFACTOCIN BIOSYNTHESIS TRANSCRIPTIONAL REGULATOR MFTR-RELATED"/>
    <property type="match status" value="1"/>
</dbReference>
<gene>
    <name evidence="6" type="ORF">AA23TX_04573</name>
</gene>
<feature type="domain" description="HTH tetR-type" evidence="5">
    <location>
        <begin position="12"/>
        <end position="72"/>
    </location>
</feature>
<keyword evidence="2 4" id="KW-0238">DNA-binding</keyword>
<dbReference type="GO" id="GO:0000976">
    <property type="term" value="F:transcription cis-regulatory region binding"/>
    <property type="evidence" value="ECO:0007669"/>
    <property type="project" value="TreeGrafter"/>
</dbReference>
<dbReference type="InterPro" id="IPR041347">
    <property type="entry name" value="MftR_C"/>
</dbReference>
<keyword evidence="1" id="KW-0805">Transcription regulation</keyword>
<evidence type="ECO:0000313" key="7">
    <source>
        <dbReference type="Proteomes" id="UP000399805"/>
    </source>
</evidence>
<sequence length="205" mass="22219">MTGPGLRERKKQQTTDALVDTAYELFRRRGYDATTVDEIAAAVNISPRTFFRYFASKEDLALAPLDQQLTEMMTALAARPAAEPVITAIENAAVEVIRTYETGGDPGKGNRHRSMQDLVAATPALMAACLGRSTGRLDELAELLARRLGVDARLDPRPHLVASISLCAVRTTVGAWQEIHPGTPVSELVHQAFGLLTKGLNHSAE</sequence>
<dbReference type="PRINTS" id="PR00455">
    <property type="entry name" value="HTHTETR"/>
</dbReference>
<dbReference type="PROSITE" id="PS01081">
    <property type="entry name" value="HTH_TETR_1"/>
    <property type="match status" value="1"/>
</dbReference>